<feature type="region of interest" description="Disordered" evidence="2">
    <location>
        <begin position="1"/>
        <end position="37"/>
    </location>
</feature>
<dbReference type="PANTHER" id="PTHR12210">
    <property type="entry name" value="DULLARD PROTEIN PHOSPHATASE"/>
    <property type="match status" value="1"/>
</dbReference>
<dbReference type="SUPFAM" id="SSF56784">
    <property type="entry name" value="HAD-like"/>
    <property type="match status" value="1"/>
</dbReference>
<evidence type="ECO:0000313" key="4">
    <source>
        <dbReference type="EMBL" id="KAK2069615.1"/>
    </source>
</evidence>
<proteinExistence type="inferred from homology"/>
<evidence type="ECO:0000256" key="1">
    <source>
        <dbReference type="RuleBase" id="RU365079"/>
    </source>
</evidence>
<evidence type="ECO:0000256" key="2">
    <source>
        <dbReference type="SAM" id="MobiDB-lite"/>
    </source>
</evidence>
<dbReference type="Gene3D" id="3.40.50.1000">
    <property type="entry name" value="HAD superfamily/HAD-like"/>
    <property type="match status" value="1"/>
</dbReference>
<keyword evidence="5" id="KW-1185">Reference proteome</keyword>
<protein>
    <recommendedName>
        <fullName evidence="1">Mitochondrial import inner membrane translocase subunit TIM50</fullName>
    </recommendedName>
</protein>
<accession>A0AAD9MC67</accession>
<keyword evidence="1" id="KW-0811">Translocation</keyword>
<dbReference type="GO" id="GO:0005744">
    <property type="term" value="C:TIM23 mitochondrial import inner membrane translocase complex"/>
    <property type="evidence" value="ECO:0007669"/>
    <property type="project" value="UniProtKB-UniRule"/>
</dbReference>
<sequence>MDPKIQRLAPKPIVPGGQSSPSKRRNPPADPSSAVSQVATSMLTSIVHPDYFVHAHEERELGRDTITPPSLASGGVPEPTRAYLERARGGGPEPTPQPKPLLVVLDLNGTLLYRPSASSNPRSFVKRPFATEFLAYCISTFHVVVWSSARPSNVASMLEQLVGPELRRRIVAVWSRNRFGLTPQDYNARVMCYKRLSALWNCPDVAASYPAPPGRGGRWDQGNTVLVDDSPEKARSEPYNAITIPAFLGGGEPERRAVLPLVHDYLNTLACQVDVSRYMRMHPFRAEDVLDEFYTKSRQARAKPRRQTLEAQPC</sequence>
<organism evidence="4 5">
    <name type="scientific">Phyllachora maydis</name>
    <dbReference type="NCBI Taxonomy" id="1825666"/>
    <lineage>
        <taxon>Eukaryota</taxon>
        <taxon>Fungi</taxon>
        <taxon>Dikarya</taxon>
        <taxon>Ascomycota</taxon>
        <taxon>Pezizomycotina</taxon>
        <taxon>Sordariomycetes</taxon>
        <taxon>Sordariomycetidae</taxon>
        <taxon>Phyllachorales</taxon>
        <taxon>Phyllachoraceae</taxon>
        <taxon>Phyllachora</taxon>
    </lineage>
</organism>
<dbReference type="InterPro" id="IPR036412">
    <property type="entry name" value="HAD-like_sf"/>
</dbReference>
<feature type="domain" description="FCP1 homology" evidence="3">
    <location>
        <begin position="96"/>
        <end position="269"/>
    </location>
</feature>
<keyword evidence="1" id="KW-0809">Transit peptide</keyword>
<dbReference type="GO" id="GO:0015031">
    <property type="term" value="P:protein transport"/>
    <property type="evidence" value="ECO:0007669"/>
    <property type="project" value="UniProtKB-KW"/>
</dbReference>
<evidence type="ECO:0000313" key="5">
    <source>
        <dbReference type="Proteomes" id="UP001217918"/>
    </source>
</evidence>
<comment type="function">
    <text evidence="1">Essential component of the TIM23 complex, a complex that mediates the translocation of transit peptide-containing proteins across the mitochondrial inner membrane.</text>
</comment>
<dbReference type="SMART" id="SM00577">
    <property type="entry name" value="CPDc"/>
    <property type="match status" value="1"/>
</dbReference>
<dbReference type="AlphaFoldDB" id="A0AAD9MC67"/>
<comment type="subunit">
    <text evidence="1">Component of the TIM23 complex.</text>
</comment>
<dbReference type="InterPro" id="IPR023214">
    <property type="entry name" value="HAD_sf"/>
</dbReference>
<dbReference type="PROSITE" id="PS50969">
    <property type="entry name" value="FCP1"/>
    <property type="match status" value="1"/>
</dbReference>
<keyword evidence="1" id="KW-0496">Mitochondrion</keyword>
<dbReference type="InterPro" id="IPR004274">
    <property type="entry name" value="FCP1_dom"/>
</dbReference>
<evidence type="ECO:0000259" key="3">
    <source>
        <dbReference type="PROSITE" id="PS50969"/>
    </source>
</evidence>
<comment type="caution">
    <text evidence="4">The sequence shown here is derived from an EMBL/GenBank/DDBJ whole genome shotgun (WGS) entry which is preliminary data.</text>
</comment>
<dbReference type="Proteomes" id="UP001217918">
    <property type="component" value="Unassembled WGS sequence"/>
</dbReference>
<reference evidence="4" key="1">
    <citation type="journal article" date="2023" name="Mol. Plant Microbe Interact.">
        <title>Elucidating the Obligate Nature and Biological Capacity of an Invasive Fungal Corn Pathogen.</title>
        <authorList>
            <person name="MacCready J.S."/>
            <person name="Roggenkamp E.M."/>
            <person name="Gdanetz K."/>
            <person name="Chilvers M.I."/>
        </authorList>
    </citation>
    <scope>NUCLEOTIDE SEQUENCE</scope>
    <source>
        <strain evidence="4">PM02</strain>
    </source>
</reference>
<keyword evidence="1" id="KW-0653">Protein transport</keyword>
<dbReference type="Pfam" id="PF03031">
    <property type="entry name" value="NIF"/>
    <property type="match status" value="1"/>
</dbReference>
<dbReference type="InterPro" id="IPR050365">
    <property type="entry name" value="TIM50"/>
</dbReference>
<gene>
    <name evidence="4" type="ORF">P8C59_004176</name>
</gene>
<comment type="similarity">
    <text evidence="1">Belongs to the TIM50 family.</text>
</comment>
<keyword evidence="1" id="KW-0813">Transport</keyword>
<name>A0AAD9MC67_9PEZI</name>
<comment type="subcellular location">
    <subcellularLocation>
        <location evidence="1">Mitochondrion inner membrane</location>
        <topology evidence="1">Single-pass membrane protein</topology>
    </subcellularLocation>
</comment>
<dbReference type="EMBL" id="JAQQPM010000003">
    <property type="protein sequence ID" value="KAK2069615.1"/>
    <property type="molecule type" value="Genomic_DNA"/>
</dbReference>